<reference evidence="6 7" key="1">
    <citation type="journal article" date="2018" name="Nat. Ecol. Evol.">
        <title>Shark genomes provide insights into elasmobranch evolution and the origin of vertebrates.</title>
        <authorList>
            <person name="Hara Y"/>
            <person name="Yamaguchi K"/>
            <person name="Onimaru K"/>
            <person name="Kadota M"/>
            <person name="Koyanagi M"/>
            <person name="Keeley SD"/>
            <person name="Tatsumi K"/>
            <person name="Tanaka K"/>
            <person name="Motone F"/>
            <person name="Kageyama Y"/>
            <person name="Nozu R"/>
            <person name="Adachi N"/>
            <person name="Nishimura O"/>
            <person name="Nakagawa R"/>
            <person name="Tanegashima C"/>
            <person name="Kiyatake I"/>
            <person name="Matsumoto R"/>
            <person name="Murakumo K"/>
            <person name="Nishida K"/>
            <person name="Terakita A"/>
            <person name="Kuratani S"/>
            <person name="Sato K"/>
            <person name="Hyodo S Kuraku.S."/>
        </authorList>
    </citation>
    <scope>NUCLEOTIDE SEQUENCE [LARGE SCALE GENOMIC DNA]</scope>
</reference>
<dbReference type="InterPro" id="IPR001039">
    <property type="entry name" value="MHC_I_a_a1/a2"/>
</dbReference>
<dbReference type="OrthoDB" id="8936120at2759"/>
<evidence type="ECO:0000256" key="2">
    <source>
        <dbReference type="RuleBase" id="RU004439"/>
    </source>
</evidence>
<dbReference type="SUPFAM" id="SSF48726">
    <property type="entry name" value="Immunoglobulin"/>
    <property type="match status" value="1"/>
</dbReference>
<dbReference type="InterPro" id="IPR011162">
    <property type="entry name" value="MHC_I/II-like_Ag-recog"/>
</dbReference>
<evidence type="ECO:0000313" key="7">
    <source>
        <dbReference type="Proteomes" id="UP000287033"/>
    </source>
</evidence>
<dbReference type="PANTHER" id="PTHR16675:SF235">
    <property type="entry name" value="SHKT DOMAIN-CONTAINING PROTEIN"/>
    <property type="match status" value="1"/>
</dbReference>
<dbReference type="SMART" id="SM00407">
    <property type="entry name" value="IGc1"/>
    <property type="match status" value="1"/>
</dbReference>
<evidence type="ECO:0000256" key="1">
    <source>
        <dbReference type="ARBA" id="ARBA00023180"/>
    </source>
</evidence>
<dbReference type="Gene3D" id="2.60.40.10">
    <property type="entry name" value="Immunoglobulins"/>
    <property type="match status" value="1"/>
</dbReference>
<keyword evidence="4" id="KW-0732">Signal</keyword>
<dbReference type="SUPFAM" id="SSF54452">
    <property type="entry name" value="MHC antigen-recognition domain"/>
    <property type="match status" value="1"/>
</dbReference>
<evidence type="ECO:0000259" key="5">
    <source>
        <dbReference type="PROSITE" id="PS50835"/>
    </source>
</evidence>
<keyword evidence="3" id="KW-0812">Transmembrane</keyword>
<dbReference type="InterPro" id="IPR050208">
    <property type="entry name" value="MHC_class-I_related"/>
</dbReference>
<dbReference type="EMBL" id="BEZZ01003838">
    <property type="protein sequence ID" value="GCC16562.1"/>
    <property type="molecule type" value="Genomic_DNA"/>
</dbReference>
<feature type="transmembrane region" description="Helical" evidence="3">
    <location>
        <begin position="291"/>
        <end position="315"/>
    </location>
</feature>
<dbReference type="Proteomes" id="UP000287033">
    <property type="component" value="Unassembled WGS sequence"/>
</dbReference>
<gene>
    <name evidence="6" type="ORF">chiPu_0021399</name>
</gene>
<dbReference type="InterPro" id="IPR036179">
    <property type="entry name" value="Ig-like_dom_sf"/>
</dbReference>
<dbReference type="GO" id="GO:0005615">
    <property type="term" value="C:extracellular space"/>
    <property type="evidence" value="ECO:0007669"/>
    <property type="project" value="TreeGrafter"/>
</dbReference>
<feature type="signal peptide" evidence="4">
    <location>
        <begin position="1"/>
        <end position="18"/>
    </location>
</feature>
<dbReference type="FunFam" id="3.30.500.10:FF:000001">
    <property type="entry name" value="H-2 class I histocompatibility antigen, alpha chain"/>
    <property type="match status" value="1"/>
</dbReference>
<accession>A0A401REI7</accession>
<dbReference type="PROSITE" id="PS50835">
    <property type="entry name" value="IG_LIKE"/>
    <property type="match status" value="1"/>
</dbReference>
<protein>
    <recommendedName>
        <fullName evidence="5">Ig-like domain-containing protein</fullName>
    </recommendedName>
</protein>
<organism evidence="6 7">
    <name type="scientific">Chiloscyllium punctatum</name>
    <name type="common">Brownbanded bambooshark</name>
    <name type="synonym">Hemiscyllium punctatum</name>
    <dbReference type="NCBI Taxonomy" id="137246"/>
    <lineage>
        <taxon>Eukaryota</taxon>
        <taxon>Metazoa</taxon>
        <taxon>Chordata</taxon>
        <taxon>Craniata</taxon>
        <taxon>Vertebrata</taxon>
        <taxon>Chondrichthyes</taxon>
        <taxon>Elasmobranchii</taxon>
        <taxon>Galeomorphii</taxon>
        <taxon>Galeoidea</taxon>
        <taxon>Orectolobiformes</taxon>
        <taxon>Hemiscylliidae</taxon>
        <taxon>Chiloscyllium</taxon>
    </lineage>
</organism>
<proteinExistence type="inferred from homology"/>
<keyword evidence="3" id="KW-1133">Transmembrane helix</keyword>
<dbReference type="InterPro" id="IPR007110">
    <property type="entry name" value="Ig-like_dom"/>
</dbReference>
<dbReference type="InterPro" id="IPR011161">
    <property type="entry name" value="MHC_I-like_Ag-recog"/>
</dbReference>
<comment type="similarity">
    <text evidence="2">Belongs to the MHC class I family.</text>
</comment>
<dbReference type="PRINTS" id="PR01638">
    <property type="entry name" value="MHCCLASSI"/>
</dbReference>
<dbReference type="AlphaFoldDB" id="A0A401REI7"/>
<dbReference type="InterPro" id="IPR013783">
    <property type="entry name" value="Ig-like_fold"/>
</dbReference>
<keyword evidence="7" id="KW-1185">Reference proteome</keyword>
<sequence length="360" mass="41516">MVLLITLRQIWFLSLTESHSLRYYYTSMLNSNDFPKFIHVGVLDDVQITYFDSVIKKDIPRQPWMQTSLKDQYWEQETQRLIDRQRLSLTNVEIAQRRTNSSKEGLNYLQYTSGCEVLEDGTVTGKRQYAFNGQELISFDLEHSIWVAASPYAVSTQNKWNSNKDDNEYKKQYTKRICVDWLNTYRGYGQAFLNRKVVPEANVYYTNGHNVNLHCLVTGFYPRSINVTWFADGVPVSGTHSTGILPNHDGTYQIRVTFQIEPGDDRNHVCHIEHSSLPAPLKIIWEKGGSVVPGMIGAIFVLVLLIFCIAAGIYYRKHKAEVKKRFPSCFTHGESDNLFSSIHTSQSSPCILQQVYWDRT</sequence>
<name>A0A401REI7_CHIPU</name>
<feature type="chain" id="PRO_5019269094" description="Ig-like domain-containing protein" evidence="4">
    <location>
        <begin position="19"/>
        <end position="360"/>
    </location>
</feature>
<evidence type="ECO:0000256" key="4">
    <source>
        <dbReference type="SAM" id="SignalP"/>
    </source>
</evidence>
<dbReference type="Pfam" id="PF00129">
    <property type="entry name" value="MHC_I"/>
    <property type="match status" value="1"/>
</dbReference>
<dbReference type="OMA" id="QVLEWVI"/>
<dbReference type="InterPro" id="IPR037055">
    <property type="entry name" value="MHC_I-like_Ag-recog_sf"/>
</dbReference>
<dbReference type="Pfam" id="PF07654">
    <property type="entry name" value="C1-set"/>
    <property type="match status" value="1"/>
</dbReference>
<evidence type="ECO:0000313" key="6">
    <source>
        <dbReference type="EMBL" id="GCC16562.1"/>
    </source>
</evidence>
<feature type="domain" description="Ig-like" evidence="5">
    <location>
        <begin position="208"/>
        <end position="282"/>
    </location>
</feature>
<evidence type="ECO:0000256" key="3">
    <source>
        <dbReference type="SAM" id="Phobius"/>
    </source>
</evidence>
<keyword evidence="1" id="KW-0325">Glycoprotein</keyword>
<keyword evidence="3" id="KW-0472">Membrane</keyword>
<dbReference type="GO" id="GO:0006955">
    <property type="term" value="P:immune response"/>
    <property type="evidence" value="ECO:0007669"/>
    <property type="project" value="TreeGrafter"/>
</dbReference>
<dbReference type="GO" id="GO:0009897">
    <property type="term" value="C:external side of plasma membrane"/>
    <property type="evidence" value="ECO:0007669"/>
    <property type="project" value="TreeGrafter"/>
</dbReference>
<dbReference type="Gene3D" id="3.30.500.10">
    <property type="entry name" value="MHC class I-like antigen recognition-like"/>
    <property type="match status" value="1"/>
</dbReference>
<comment type="caution">
    <text evidence="6">The sequence shown here is derived from an EMBL/GenBank/DDBJ whole genome shotgun (WGS) entry which is preliminary data.</text>
</comment>
<dbReference type="PANTHER" id="PTHR16675">
    <property type="entry name" value="MHC CLASS I-RELATED"/>
    <property type="match status" value="1"/>
</dbReference>
<dbReference type="InterPro" id="IPR003597">
    <property type="entry name" value="Ig_C1-set"/>
</dbReference>
<dbReference type="STRING" id="137246.A0A401REI7"/>